<sequence>MMASQTSLEEKIVELENSKQIPQNSRTQIQRVAEYLKNRKDFEKHYSPKLVSIGPIHHGNTSNANLKLGEKYKLTWAAKYIENAGLNPCDLHKKIIDNIDELKGHFSDDVLTLAGKSLEGFGSLEEKLSWMLFVDGCSLLYILEKAKLDEPGHMNIKVDQLVLVMMDVLLLENQLPYVVLKLLWKDNNESELIKSMKMFLTRHPWATLESILELLTIISFSWEKLPTHLLDLQRNIILFTQSKSPKNLESHVRKMSYRSVQSLRAVGIRLKSTATRNPQSIEFAEGWFTAKLTLPEIVVDDRSAATILNLIAYEMCPDFENDYGICSFATFMDSLIDHPEDVKLLRSKGILLNSPWSDEEVANLFNSIRTNFIPDTEIYFKVRAKIDEHYCNRWKTWIGQGLNTYFSNPWAFIAFVAAFIALALTLIQTWFTVQPASK</sequence>
<dbReference type="Gramene" id="rna40536">
    <property type="protein sequence ID" value="RHN46096.1"/>
    <property type="gene ID" value="gene40536"/>
</dbReference>
<keyword evidence="1" id="KW-0812">Transmembrane</keyword>
<dbReference type="EMBL" id="PSQE01000007">
    <property type="protein sequence ID" value="RHN46096.1"/>
    <property type="molecule type" value="Genomic_DNA"/>
</dbReference>
<dbReference type="InterPro" id="IPR004158">
    <property type="entry name" value="DUF247_pln"/>
</dbReference>
<dbReference type="Pfam" id="PF03140">
    <property type="entry name" value="DUF247"/>
    <property type="match status" value="1"/>
</dbReference>
<keyword evidence="1" id="KW-1133">Transmembrane helix</keyword>
<name>A0A396GY92_MEDTR</name>
<reference evidence="2" key="1">
    <citation type="journal article" date="2018" name="Nat. Plants">
        <title>Whole-genome landscape of Medicago truncatula symbiotic genes.</title>
        <authorList>
            <person name="Pecrix Y."/>
            <person name="Gamas P."/>
            <person name="Carrere S."/>
        </authorList>
    </citation>
    <scope>NUCLEOTIDE SEQUENCE</scope>
    <source>
        <tissue evidence="2">Leaves</tissue>
    </source>
</reference>
<protein>
    <recommendedName>
        <fullName evidence="3">DUF247 domain protein</fullName>
    </recommendedName>
</protein>
<comment type="caution">
    <text evidence="2">The sequence shown here is derived from an EMBL/GenBank/DDBJ whole genome shotgun (WGS) entry which is preliminary data.</text>
</comment>
<proteinExistence type="predicted"/>
<evidence type="ECO:0008006" key="3">
    <source>
        <dbReference type="Google" id="ProtNLM"/>
    </source>
</evidence>
<evidence type="ECO:0000256" key="1">
    <source>
        <dbReference type="SAM" id="Phobius"/>
    </source>
</evidence>
<organism evidence="2">
    <name type="scientific">Medicago truncatula</name>
    <name type="common">Barrel medic</name>
    <name type="synonym">Medicago tribuloides</name>
    <dbReference type="NCBI Taxonomy" id="3880"/>
    <lineage>
        <taxon>Eukaryota</taxon>
        <taxon>Viridiplantae</taxon>
        <taxon>Streptophyta</taxon>
        <taxon>Embryophyta</taxon>
        <taxon>Tracheophyta</taxon>
        <taxon>Spermatophyta</taxon>
        <taxon>Magnoliopsida</taxon>
        <taxon>eudicotyledons</taxon>
        <taxon>Gunneridae</taxon>
        <taxon>Pentapetalae</taxon>
        <taxon>rosids</taxon>
        <taxon>fabids</taxon>
        <taxon>Fabales</taxon>
        <taxon>Fabaceae</taxon>
        <taxon>Papilionoideae</taxon>
        <taxon>50 kb inversion clade</taxon>
        <taxon>NPAAA clade</taxon>
        <taxon>Hologalegina</taxon>
        <taxon>IRL clade</taxon>
        <taxon>Trifolieae</taxon>
        <taxon>Medicago</taxon>
    </lineage>
</organism>
<dbReference type="PANTHER" id="PTHR31549:SF191">
    <property type="entry name" value="DUF247 DOMAIN PROTEIN"/>
    <property type="match status" value="1"/>
</dbReference>
<dbReference type="Proteomes" id="UP000265566">
    <property type="component" value="Chromosome 7"/>
</dbReference>
<dbReference type="OrthoDB" id="1849062at2759"/>
<feature type="transmembrane region" description="Helical" evidence="1">
    <location>
        <begin position="410"/>
        <end position="433"/>
    </location>
</feature>
<dbReference type="PANTHER" id="PTHR31549">
    <property type="entry name" value="PROTEIN, PUTATIVE (DUF247)-RELATED-RELATED"/>
    <property type="match status" value="1"/>
</dbReference>
<evidence type="ECO:0000313" key="2">
    <source>
        <dbReference type="EMBL" id="RHN46096.1"/>
    </source>
</evidence>
<dbReference type="AlphaFoldDB" id="A0A396GY92"/>
<accession>A0A396GY92</accession>
<keyword evidence="1" id="KW-0472">Membrane</keyword>
<gene>
    <name evidence="2" type="ORF">MtrunA17_Chr7g0238511</name>
</gene>